<dbReference type="InterPro" id="IPR038371">
    <property type="entry name" value="Cu_polyphenol_OxRdtase_sf"/>
</dbReference>
<evidence type="ECO:0000256" key="8">
    <source>
        <dbReference type="ARBA" id="ARBA00022833"/>
    </source>
</evidence>
<dbReference type="Proteomes" id="UP001322664">
    <property type="component" value="Chromosome"/>
</dbReference>
<dbReference type="NCBIfam" id="TIGR00726">
    <property type="entry name" value="peptidoglycan editing factor PgeF"/>
    <property type="match status" value="1"/>
</dbReference>
<dbReference type="SUPFAM" id="SSF64438">
    <property type="entry name" value="CNF1/YfiH-like putative cysteine hydrolases"/>
    <property type="match status" value="1"/>
</dbReference>
<evidence type="ECO:0000256" key="1">
    <source>
        <dbReference type="ARBA" id="ARBA00000553"/>
    </source>
</evidence>
<comment type="function">
    <text evidence="3">Purine nucleoside enzyme that catalyzes the phosphorolysis of adenosine and inosine nucleosides, yielding D-ribose 1-phosphate and the respective free bases, adenine and hypoxanthine. Also catalyzes the phosphorolysis of S-methyl-5'-thioadenosine into adenine and S-methyl-5-thio-alpha-D-ribose 1-phosphate. Also has adenosine deaminase activity.</text>
</comment>
<organism evidence="13 14">
    <name type="scientific">Lysinibacillus louembei</name>
    <dbReference type="NCBI Taxonomy" id="1470088"/>
    <lineage>
        <taxon>Bacteria</taxon>
        <taxon>Bacillati</taxon>
        <taxon>Bacillota</taxon>
        <taxon>Bacilli</taxon>
        <taxon>Bacillales</taxon>
        <taxon>Bacillaceae</taxon>
        <taxon>Lysinibacillus</taxon>
    </lineage>
</organism>
<evidence type="ECO:0000256" key="4">
    <source>
        <dbReference type="ARBA" id="ARBA00007353"/>
    </source>
</evidence>
<protein>
    <recommendedName>
        <fullName evidence="12">Purine nucleoside phosphorylase</fullName>
    </recommendedName>
</protein>
<gene>
    <name evidence="13" type="primary">pgeF</name>
    <name evidence="13" type="ORF">R6U77_16690</name>
</gene>
<evidence type="ECO:0000256" key="3">
    <source>
        <dbReference type="ARBA" id="ARBA00003215"/>
    </source>
</evidence>
<comment type="catalytic activity">
    <reaction evidence="11">
        <text>S-methyl-5'-thioadenosine + phosphate = 5-(methylsulfanyl)-alpha-D-ribose 1-phosphate + adenine</text>
        <dbReference type="Rhea" id="RHEA:11852"/>
        <dbReference type="ChEBI" id="CHEBI:16708"/>
        <dbReference type="ChEBI" id="CHEBI:17509"/>
        <dbReference type="ChEBI" id="CHEBI:43474"/>
        <dbReference type="ChEBI" id="CHEBI:58533"/>
        <dbReference type="EC" id="2.4.2.28"/>
    </reaction>
    <physiologicalReaction direction="left-to-right" evidence="11">
        <dbReference type="Rhea" id="RHEA:11853"/>
    </physiologicalReaction>
</comment>
<dbReference type="Gene3D" id="3.60.140.10">
    <property type="entry name" value="CNF1/YfiH-like putative cysteine hydrolases"/>
    <property type="match status" value="1"/>
</dbReference>
<comment type="catalytic activity">
    <reaction evidence="10">
        <text>adenosine + phosphate = alpha-D-ribose 1-phosphate + adenine</text>
        <dbReference type="Rhea" id="RHEA:27642"/>
        <dbReference type="ChEBI" id="CHEBI:16335"/>
        <dbReference type="ChEBI" id="CHEBI:16708"/>
        <dbReference type="ChEBI" id="CHEBI:43474"/>
        <dbReference type="ChEBI" id="CHEBI:57720"/>
        <dbReference type="EC" id="2.4.2.1"/>
    </reaction>
    <physiologicalReaction direction="left-to-right" evidence="10">
        <dbReference type="Rhea" id="RHEA:27643"/>
    </physiologicalReaction>
</comment>
<dbReference type="CDD" id="cd16833">
    <property type="entry name" value="YfiH"/>
    <property type="match status" value="1"/>
</dbReference>
<keyword evidence="7" id="KW-0378">Hydrolase</keyword>
<evidence type="ECO:0000256" key="9">
    <source>
        <dbReference type="ARBA" id="ARBA00047989"/>
    </source>
</evidence>
<evidence type="ECO:0000256" key="5">
    <source>
        <dbReference type="ARBA" id="ARBA00022679"/>
    </source>
</evidence>
<dbReference type="PANTHER" id="PTHR30616">
    <property type="entry name" value="UNCHARACTERIZED PROTEIN YFIH"/>
    <property type="match status" value="1"/>
</dbReference>
<evidence type="ECO:0000256" key="6">
    <source>
        <dbReference type="ARBA" id="ARBA00022723"/>
    </source>
</evidence>
<dbReference type="InterPro" id="IPR003730">
    <property type="entry name" value="Cu_polyphenol_OxRdtase"/>
</dbReference>
<reference evidence="13 14" key="1">
    <citation type="submission" date="2023-09" db="EMBL/GenBank/DDBJ databases">
        <authorList>
            <person name="Page C.A."/>
            <person name="Perez-Diaz I.M."/>
        </authorList>
    </citation>
    <scope>NUCLEOTIDE SEQUENCE [LARGE SCALE GENOMIC DNA]</scope>
    <source>
        <strain evidence="13 14">Ll15</strain>
    </source>
</reference>
<keyword evidence="6" id="KW-0479">Metal-binding</keyword>
<dbReference type="InterPro" id="IPR011324">
    <property type="entry name" value="Cytotoxic_necrot_fac-like_cat"/>
</dbReference>
<keyword evidence="5" id="KW-0808">Transferase</keyword>
<evidence type="ECO:0000256" key="7">
    <source>
        <dbReference type="ARBA" id="ARBA00022801"/>
    </source>
</evidence>
<dbReference type="PANTHER" id="PTHR30616:SF2">
    <property type="entry name" value="PURINE NUCLEOSIDE PHOSPHORYLASE LACC1"/>
    <property type="match status" value="1"/>
</dbReference>
<evidence type="ECO:0000256" key="10">
    <source>
        <dbReference type="ARBA" id="ARBA00048968"/>
    </source>
</evidence>
<sequence>MIQFYINNEQFLAGITLKDSHEELNNMAFYTTDNPQAVLTNRQRLAAEIGYAIQDFVCPQQTHSATFQKITTQQKGNGADSQASAIPETDALYTYERGIVLSIFTADCVPVIITNEVTGLCAVIHSGWQGTVKEITVKLLQQLIAEGNNPSDLRIQIGMALSQQRFEVDADVYEQFQALGYADDFSYFHEPTQKYHIDNQLTVQQQLLLSGVPLENIQIDRTCTYDAEQGFSYRQQRDCGRHLIFVVRK</sequence>
<dbReference type="EMBL" id="CP137624">
    <property type="protein sequence ID" value="WPK11508.1"/>
    <property type="molecule type" value="Genomic_DNA"/>
</dbReference>
<comment type="catalytic activity">
    <reaction evidence="1">
        <text>inosine + phosphate = alpha-D-ribose 1-phosphate + hypoxanthine</text>
        <dbReference type="Rhea" id="RHEA:27646"/>
        <dbReference type="ChEBI" id="CHEBI:17368"/>
        <dbReference type="ChEBI" id="CHEBI:17596"/>
        <dbReference type="ChEBI" id="CHEBI:43474"/>
        <dbReference type="ChEBI" id="CHEBI:57720"/>
        <dbReference type="EC" id="2.4.2.1"/>
    </reaction>
    <physiologicalReaction direction="left-to-right" evidence="1">
        <dbReference type="Rhea" id="RHEA:27647"/>
    </physiologicalReaction>
</comment>
<evidence type="ECO:0000256" key="12">
    <source>
        <dbReference type="RuleBase" id="RU361274"/>
    </source>
</evidence>
<evidence type="ECO:0000256" key="2">
    <source>
        <dbReference type="ARBA" id="ARBA00001947"/>
    </source>
</evidence>
<accession>A0ABZ0RXG4</accession>
<comment type="similarity">
    <text evidence="4 12">Belongs to the purine nucleoside phosphorylase YfiH/LACC1 family.</text>
</comment>
<name>A0ABZ0RXG4_9BACI</name>
<evidence type="ECO:0000256" key="11">
    <source>
        <dbReference type="ARBA" id="ARBA00049893"/>
    </source>
</evidence>
<dbReference type="RefSeq" id="WP_319836517.1">
    <property type="nucleotide sequence ID" value="NZ_CP137624.1"/>
</dbReference>
<comment type="catalytic activity">
    <reaction evidence="9">
        <text>adenosine + H2O + H(+) = inosine + NH4(+)</text>
        <dbReference type="Rhea" id="RHEA:24408"/>
        <dbReference type="ChEBI" id="CHEBI:15377"/>
        <dbReference type="ChEBI" id="CHEBI:15378"/>
        <dbReference type="ChEBI" id="CHEBI:16335"/>
        <dbReference type="ChEBI" id="CHEBI:17596"/>
        <dbReference type="ChEBI" id="CHEBI:28938"/>
        <dbReference type="EC" id="3.5.4.4"/>
    </reaction>
    <physiologicalReaction direction="left-to-right" evidence="9">
        <dbReference type="Rhea" id="RHEA:24409"/>
    </physiologicalReaction>
</comment>
<keyword evidence="8" id="KW-0862">Zinc</keyword>
<comment type="cofactor">
    <cofactor evidence="2">
        <name>Zn(2+)</name>
        <dbReference type="ChEBI" id="CHEBI:29105"/>
    </cofactor>
</comment>
<dbReference type="Pfam" id="PF02578">
    <property type="entry name" value="Cu-oxidase_4"/>
    <property type="match status" value="1"/>
</dbReference>
<keyword evidence="14" id="KW-1185">Reference proteome</keyword>
<proteinExistence type="inferred from homology"/>
<evidence type="ECO:0000313" key="13">
    <source>
        <dbReference type="EMBL" id="WPK11508.1"/>
    </source>
</evidence>
<evidence type="ECO:0000313" key="14">
    <source>
        <dbReference type="Proteomes" id="UP001322664"/>
    </source>
</evidence>